<sequence>MVPRQSASRGPRWPVVASGDMNECPDLLRSATVYTEWSVAVSEVCCLRVAATHQTPCLIYAPDFAVPSAVGMYGLSEGRAYTIPITERHWISSSHGWLITDDRRSELILLNPITVR</sequence>
<keyword evidence="2" id="KW-1185">Reference proteome</keyword>
<comment type="caution">
    <text evidence="1">The sequence shown here is derived from an EMBL/GenBank/DDBJ whole genome shotgun (WGS) entry which is preliminary data.</text>
</comment>
<gene>
    <name evidence="1" type="ORF">E2562_019831</name>
</gene>
<dbReference type="PANTHER" id="PTHR44586:SF6">
    <property type="entry name" value="OS11G0579600 PROTEIN"/>
    <property type="match status" value="1"/>
</dbReference>
<evidence type="ECO:0000313" key="2">
    <source>
        <dbReference type="Proteomes" id="UP000479710"/>
    </source>
</evidence>
<name>A0A6G1CS41_9ORYZ</name>
<dbReference type="OrthoDB" id="692376at2759"/>
<protein>
    <recommendedName>
        <fullName evidence="3">Endonuclease/exonuclease/phosphatase domain-containing protein</fullName>
    </recommendedName>
</protein>
<organism evidence="1 2">
    <name type="scientific">Oryza meyeriana var. granulata</name>
    <dbReference type="NCBI Taxonomy" id="110450"/>
    <lineage>
        <taxon>Eukaryota</taxon>
        <taxon>Viridiplantae</taxon>
        <taxon>Streptophyta</taxon>
        <taxon>Embryophyta</taxon>
        <taxon>Tracheophyta</taxon>
        <taxon>Spermatophyta</taxon>
        <taxon>Magnoliopsida</taxon>
        <taxon>Liliopsida</taxon>
        <taxon>Poales</taxon>
        <taxon>Poaceae</taxon>
        <taxon>BOP clade</taxon>
        <taxon>Oryzoideae</taxon>
        <taxon>Oryzeae</taxon>
        <taxon>Oryzinae</taxon>
        <taxon>Oryza</taxon>
        <taxon>Oryza meyeriana</taxon>
    </lineage>
</organism>
<dbReference type="PANTHER" id="PTHR44586">
    <property type="entry name" value="F-BOX DOMAIN CONTAINING PROTEIN, EXPRESSED"/>
    <property type="match status" value="1"/>
</dbReference>
<evidence type="ECO:0000313" key="1">
    <source>
        <dbReference type="EMBL" id="KAF0902891.1"/>
    </source>
</evidence>
<dbReference type="EMBL" id="SPHZ02000008">
    <property type="protein sequence ID" value="KAF0902891.1"/>
    <property type="molecule type" value="Genomic_DNA"/>
</dbReference>
<dbReference type="AlphaFoldDB" id="A0A6G1CS41"/>
<reference evidence="1 2" key="1">
    <citation type="submission" date="2019-11" db="EMBL/GenBank/DDBJ databases">
        <title>Whole genome sequence of Oryza granulata.</title>
        <authorList>
            <person name="Li W."/>
        </authorList>
    </citation>
    <scope>NUCLEOTIDE SEQUENCE [LARGE SCALE GENOMIC DNA]</scope>
    <source>
        <strain evidence="2">cv. Menghai</strain>
        <tissue evidence="1">Leaf</tissue>
    </source>
</reference>
<proteinExistence type="predicted"/>
<evidence type="ECO:0008006" key="3">
    <source>
        <dbReference type="Google" id="ProtNLM"/>
    </source>
</evidence>
<accession>A0A6G1CS41</accession>
<dbReference type="Proteomes" id="UP000479710">
    <property type="component" value="Unassembled WGS sequence"/>
</dbReference>